<dbReference type="SMART" id="SM00382">
    <property type="entry name" value="AAA"/>
    <property type="match status" value="1"/>
</dbReference>
<keyword evidence="3 5" id="KW-0067">ATP-binding</keyword>
<sequence>MKLFEAHNASKKIDGKGILHDISITISQREKIAITGANGSGKSSLLKLIGGIYEHSSGQVIRSPLKVGYVPEHFPETIRFKIYEYLMLTGKMNKKSKGEIKKKIEYYATAFSILPFLSTPLKNCSKGTKQKVGIIQALMKDPNLLLLDEPLTGLDEQTKKELLHLLQSIQGECTIIFTAHDSLLINRLAYREVVIENGKIVSDSTKSESEKIKYILAEIPSTDFILSIPSLSYQSRDGNRVEIMVTAAESDQVLRMLLDQGCSIVEVIEKR</sequence>
<reference evidence="5 6" key="1">
    <citation type="submission" date="2019-09" db="EMBL/GenBank/DDBJ databases">
        <title>Whole genome sequences of isolates from the Mars Exploration Rovers.</title>
        <authorList>
            <person name="Seuylemezian A."/>
            <person name="Vaishampayan P."/>
        </authorList>
    </citation>
    <scope>NUCLEOTIDE SEQUENCE [LARGE SCALE GENOMIC DNA]</scope>
    <source>
        <strain evidence="5 6">MER_TA_151</strain>
    </source>
</reference>
<dbReference type="InterPro" id="IPR003439">
    <property type="entry name" value="ABC_transporter-like_ATP-bd"/>
</dbReference>
<dbReference type="OrthoDB" id="2290519at2"/>
<proteinExistence type="predicted"/>
<dbReference type="SUPFAM" id="SSF52540">
    <property type="entry name" value="P-loop containing nucleoside triphosphate hydrolases"/>
    <property type="match status" value="1"/>
</dbReference>
<keyword evidence="6" id="KW-1185">Reference proteome</keyword>
<organism evidence="5 6">
    <name type="scientific">Niallia endozanthoxylica</name>
    <dbReference type="NCBI Taxonomy" id="2036016"/>
    <lineage>
        <taxon>Bacteria</taxon>
        <taxon>Bacillati</taxon>
        <taxon>Bacillota</taxon>
        <taxon>Bacilli</taxon>
        <taxon>Bacillales</taxon>
        <taxon>Bacillaceae</taxon>
        <taxon>Niallia</taxon>
    </lineage>
</organism>
<dbReference type="PROSITE" id="PS50893">
    <property type="entry name" value="ABC_TRANSPORTER_2"/>
    <property type="match status" value="1"/>
</dbReference>
<name>A0A5J5HUJ9_9BACI</name>
<feature type="domain" description="ABC transporter" evidence="4">
    <location>
        <begin position="4"/>
        <end position="222"/>
    </location>
</feature>
<evidence type="ECO:0000256" key="1">
    <source>
        <dbReference type="ARBA" id="ARBA00022448"/>
    </source>
</evidence>
<evidence type="ECO:0000256" key="2">
    <source>
        <dbReference type="ARBA" id="ARBA00022741"/>
    </source>
</evidence>
<dbReference type="PANTHER" id="PTHR42939:SF1">
    <property type="entry name" value="ABC TRANSPORTER ATP-BINDING PROTEIN ALBC-RELATED"/>
    <property type="match status" value="1"/>
</dbReference>
<dbReference type="RefSeq" id="WP_150440375.1">
    <property type="nucleotide sequence ID" value="NZ_VYKL01000018.1"/>
</dbReference>
<dbReference type="Proteomes" id="UP000326671">
    <property type="component" value="Unassembled WGS sequence"/>
</dbReference>
<keyword evidence="2" id="KW-0547">Nucleotide-binding</keyword>
<dbReference type="GO" id="GO:0005524">
    <property type="term" value="F:ATP binding"/>
    <property type="evidence" value="ECO:0007669"/>
    <property type="project" value="UniProtKB-KW"/>
</dbReference>
<dbReference type="Pfam" id="PF00005">
    <property type="entry name" value="ABC_tran"/>
    <property type="match status" value="1"/>
</dbReference>
<comment type="caution">
    <text evidence="5">The sequence shown here is derived from an EMBL/GenBank/DDBJ whole genome shotgun (WGS) entry which is preliminary data.</text>
</comment>
<dbReference type="InterPro" id="IPR027417">
    <property type="entry name" value="P-loop_NTPase"/>
</dbReference>
<keyword evidence="1" id="KW-0813">Transport</keyword>
<protein>
    <submittedName>
        <fullName evidence="5">ABC transporter ATP-binding protein</fullName>
    </submittedName>
</protein>
<dbReference type="GO" id="GO:0016887">
    <property type="term" value="F:ATP hydrolysis activity"/>
    <property type="evidence" value="ECO:0007669"/>
    <property type="project" value="InterPro"/>
</dbReference>
<dbReference type="InterPro" id="IPR003593">
    <property type="entry name" value="AAA+_ATPase"/>
</dbReference>
<dbReference type="Gene3D" id="3.40.50.300">
    <property type="entry name" value="P-loop containing nucleotide triphosphate hydrolases"/>
    <property type="match status" value="1"/>
</dbReference>
<evidence type="ECO:0000313" key="6">
    <source>
        <dbReference type="Proteomes" id="UP000326671"/>
    </source>
</evidence>
<gene>
    <name evidence="5" type="ORF">F4V44_12655</name>
</gene>
<evidence type="ECO:0000313" key="5">
    <source>
        <dbReference type="EMBL" id="KAA9023975.1"/>
    </source>
</evidence>
<dbReference type="AlphaFoldDB" id="A0A5J5HUJ9"/>
<dbReference type="PANTHER" id="PTHR42939">
    <property type="entry name" value="ABC TRANSPORTER ATP-BINDING PROTEIN ALBC-RELATED"/>
    <property type="match status" value="1"/>
</dbReference>
<accession>A0A5J5HUJ9</accession>
<dbReference type="EMBL" id="VYKL01000018">
    <property type="protein sequence ID" value="KAA9023975.1"/>
    <property type="molecule type" value="Genomic_DNA"/>
</dbReference>
<evidence type="ECO:0000259" key="4">
    <source>
        <dbReference type="PROSITE" id="PS50893"/>
    </source>
</evidence>
<evidence type="ECO:0000256" key="3">
    <source>
        <dbReference type="ARBA" id="ARBA00022840"/>
    </source>
</evidence>
<dbReference type="InterPro" id="IPR051782">
    <property type="entry name" value="ABC_Transporter_VariousFunc"/>
</dbReference>